<dbReference type="KEGG" id="vab:WPS_08150"/>
<sequence>MPATYIETIEKLQQQGLETLKQAQAVQIAAIHSVREIVASAPAVPSVPSFDKIPSLAELTELSASFAKKYVDLQTSYFNELAGVFATVQKDAAAALDRAAATAKTQAETVAK</sequence>
<dbReference type="RefSeq" id="WP_317996570.1">
    <property type="nucleotide sequence ID" value="NZ_AP025523.1"/>
</dbReference>
<protein>
    <recommendedName>
        <fullName evidence="3">Phasin family protein</fullName>
    </recommendedName>
</protein>
<keyword evidence="2" id="KW-1185">Reference proteome</keyword>
<organism evidence="1 2">
    <name type="scientific">Vulcanimicrobium alpinum</name>
    <dbReference type="NCBI Taxonomy" id="3016050"/>
    <lineage>
        <taxon>Bacteria</taxon>
        <taxon>Bacillati</taxon>
        <taxon>Vulcanimicrobiota</taxon>
        <taxon>Vulcanimicrobiia</taxon>
        <taxon>Vulcanimicrobiales</taxon>
        <taxon>Vulcanimicrobiaceae</taxon>
        <taxon>Vulcanimicrobium</taxon>
    </lineage>
</organism>
<accession>A0AAN1XU23</accession>
<name>A0AAN1XU23_UNVUL</name>
<proteinExistence type="predicted"/>
<reference evidence="1 2" key="1">
    <citation type="journal article" date="2022" name="ISME Commun">
        <title>Vulcanimicrobium alpinus gen. nov. sp. nov., the first cultivated representative of the candidate phylum 'Eremiobacterota', is a metabolically versatile aerobic anoxygenic phototroph.</title>
        <authorList>
            <person name="Yabe S."/>
            <person name="Muto K."/>
            <person name="Abe K."/>
            <person name="Yokota A."/>
            <person name="Staudigel H."/>
            <person name="Tebo B.M."/>
        </authorList>
    </citation>
    <scope>NUCLEOTIDE SEQUENCE [LARGE SCALE GENOMIC DNA]</scope>
    <source>
        <strain evidence="1 2">WC8-2</strain>
    </source>
</reference>
<gene>
    <name evidence="1" type="ORF">WPS_08150</name>
</gene>
<dbReference type="AlphaFoldDB" id="A0AAN1XU23"/>
<dbReference type="Proteomes" id="UP001317532">
    <property type="component" value="Chromosome"/>
</dbReference>
<evidence type="ECO:0008006" key="3">
    <source>
        <dbReference type="Google" id="ProtNLM"/>
    </source>
</evidence>
<evidence type="ECO:0000313" key="1">
    <source>
        <dbReference type="EMBL" id="BDE05539.1"/>
    </source>
</evidence>
<evidence type="ECO:0000313" key="2">
    <source>
        <dbReference type="Proteomes" id="UP001317532"/>
    </source>
</evidence>
<dbReference type="EMBL" id="AP025523">
    <property type="protein sequence ID" value="BDE05539.1"/>
    <property type="molecule type" value="Genomic_DNA"/>
</dbReference>